<dbReference type="Pfam" id="PF13817">
    <property type="entry name" value="DDE_Tnp_IS66_C"/>
    <property type="match status" value="1"/>
</dbReference>
<dbReference type="NCBIfam" id="NF033517">
    <property type="entry name" value="transpos_IS66"/>
    <property type="match status" value="1"/>
</dbReference>
<dbReference type="Pfam" id="PF03050">
    <property type="entry name" value="DDE_Tnp_IS66"/>
    <property type="match status" value="1"/>
</dbReference>
<organism evidence="6 7">
    <name type="scientific">Sphingobium jiangsuense</name>
    <dbReference type="NCBI Taxonomy" id="870476"/>
    <lineage>
        <taxon>Bacteria</taxon>
        <taxon>Pseudomonadati</taxon>
        <taxon>Pseudomonadota</taxon>
        <taxon>Alphaproteobacteria</taxon>
        <taxon>Sphingomonadales</taxon>
        <taxon>Sphingomonadaceae</taxon>
        <taxon>Sphingobium</taxon>
    </lineage>
</organism>
<feature type="domain" description="Transposase IS66 zinc-finger binding" evidence="3">
    <location>
        <begin position="137"/>
        <end position="180"/>
    </location>
</feature>
<evidence type="ECO:0000259" key="4">
    <source>
        <dbReference type="Pfam" id="PF13007"/>
    </source>
</evidence>
<dbReference type="EMBL" id="JACIDT010000006">
    <property type="protein sequence ID" value="MBB3926388.1"/>
    <property type="molecule type" value="Genomic_DNA"/>
</dbReference>
<evidence type="ECO:0000259" key="3">
    <source>
        <dbReference type="Pfam" id="PF13005"/>
    </source>
</evidence>
<feature type="region of interest" description="Disordered" evidence="1">
    <location>
        <begin position="90"/>
        <end position="122"/>
    </location>
</feature>
<evidence type="ECO:0000313" key="7">
    <source>
        <dbReference type="Proteomes" id="UP000571950"/>
    </source>
</evidence>
<dbReference type="PANTHER" id="PTHR33678:SF1">
    <property type="entry name" value="BLL1576 PROTEIN"/>
    <property type="match status" value="1"/>
</dbReference>
<comment type="caution">
    <text evidence="6">The sequence shown here is derived from an EMBL/GenBank/DDBJ whole genome shotgun (WGS) entry which is preliminary data.</text>
</comment>
<dbReference type="InterPro" id="IPR052344">
    <property type="entry name" value="Transposase-related"/>
</dbReference>
<dbReference type="Pfam" id="PF13005">
    <property type="entry name" value="zf-IS66"/>
    <property type="match status" value="1"/>
</dbReference>
<dbReference type="InterPro" id="IPR004291">
    <property type="entry name" value="Transposase_IS66_central"/>
</dbReference>
<feature type="domain" description="Transposase IS66 C-terminal" evidence="5">
    <location>
        <begin position="486"/>
        <end position="524"/>
    </location>
</feature>
<dbReference type="RefSeq" id="WP_188071889.1">
    <property type="nucleotide sequence ID" value="NZ_BSPS01000006.1"/>
</dbReference>
<reference evidence="6 7" key="1">
    <citation type="submission" date="2020-08" db="EMBL/GenBank/DDBJ databases">
        <title>Genomic Encyclopedia of Type Strains, Phase IV (KMG-IV): sequencing the most valuable type-strain genomes for metagenomic binning, comparative biology and taxonomic classification.</title>
        <authorList>
            <person name="Goeker M."/>
        </authorList>
    </citation>
    <scope>NUCLEOTIDE SEQUENCE [LARGE SCALE GENOMIC DNA]</scope>
    <source>
        <strain evidence="6 7">DSM 26189</strain>
    </source>
</reference>
<dbReference type="InterPro" id="IPR039552">
    <property type="entry name" value="IS66_C"/>
</dbReference>
<feature type="domain" description="Transposase TnpC homeodomain" evidence="4">
    <location>
        <begin position="60"/>
        <end position="129"/>
    </location>
</feature>
<gene>
    <name evidence="6" type="ORF">GGR43_002105</name>
</gene>
<dbReference type="Pfam" id="PF13007">
    <property type="entry name" value="LZ_Tnp_IS66"/>
    <property type="match status" value="1"/>
</dbReference>
<accession>A0A7W6BGC1</accession>
<protein>
    <submittedName>
        <fullName evidence="6">Transposase</fullName>
    </submittedName>
</protein>
<keyword evidence="7" id="KW-1185">Reference proteome</keyword>
<evidence type="ECO:0000259" key="5">
    <source>
        <dbReference type="Pfam" id="PF13817"/>
    </source>
</evidence>
<name>A0A7W6BGC1_9SPHN</name>
<dbReference type="PANTHER" id="PTHR33678">
    <property type="entry name" value="BLL1576 PROTEIN"/>
    <property type="match status" value="1"/>
</dbReference>
<dbReference type="InterPro" id="IPR024474">
    <property type="entry name" value="Znf_dom_IS66"/>
</dbReference>
<evidence type="ECO:0000313" key="6">
    <source>
        <dbReference type="EMBL" id="MBB3926388.1"/>
    </source>
</evidence>
<dbReference type="AlphaFoldDB" id="A0A7W6BGC1"/>
<feature type="domain" description="Transposase IS66 central" evidence="2">
    <location>
        <begin position="197"/>
        <end position="479"/>
    </location>
</feature>
<evidence type="ECO:0000256" key="1">
    <source>
        <dbReference type="SAM" id="MobiDB-lite"/>
    </source>
</evidence>
<sequence length="538" mass="60598">MANRAPLSADQSAKIAALEAALAQRDATIFRQVQIIADAQDKLRQAEAEKKITALCIEKLELRVHKLLRKRFGTSSEKLEQLRLGIEDLEADQSESAKGEPKEAPAVQAAKPAKPRDRRLSDTLKRRTVVREPKSASCCPDCGSGLRLVGEDNDEMLDLVSQVWEVLQTIRPKYSCRTCDKIIQAAPPPKPIAKGKLTFTTLAHIIVAKWGYHLPFYRQSAMMAAKGVEMDRSTLARSAGYAAHLLDPIYNRLRELGRKRNILHTDDTRIPMLDPGTGKTHKAFLWTYVADDRNSGSTEPPIVWFRFTTGRAGENVEQELGDFRGYLQADGFAGYNRLYGRGIHEVGCFAHWRRKLFDLHEAQPTDTTTGFLARVQQIYKIEEEIRCMPAAERLAVRRTRSRSLVRGLGRFAKKQLAQMSGRSDTATALNYGLKRWRAFNRFLYNGELEIDNLIAERSIRGITIGRRNWLFAGSEEGGKRAAKILSIIETCKSCGVEPEAYIADVMEKIADDWPASRWDELMPWNWAPKSDDQVALAA</sequence>
<proteinExistence type="predicted"/>
<dbReference type="Proteomes" id="UP000571950">
    <property type="component" value="Unassembled WGS sequence"/>
</dbReference>
<dbReference type="InterPro" id="IPR024463">
    <property type="entry name" value="Transposase_TnpC_homeodom"/>
</dbReference>
<evidence type="ECO:0000259" key="2">
    <source>
        <dbReference type="Pfam" id="PF03050"/>
    </source>
</evidence>